<sequence precursor="true">MLKRLLALCGMLWGLLCGSAGSLAQHQTAVFSPVFVNSALPYRLELQETTFGTAAMPTLHSFSAAIHDGKWFLIAGRTNGLHDFTNSPSTNFPEQYQNRDIWVIDPLTQQSWSRSLEDVSSGLDANEIASLTPTNQQFTHIGDRLYITGGYGVPGSGNGFTTFDTLSAIDLDGMIDWVVTGTGQAADHIRQLSDPIFKITGGAMYEIDGRTHLVFGQDFTGGYIPGKTGAYSEQVRSFDIVDNGTTLSVTNATTTPQVAAYHRRDLNVYPVVKPGIGGSVEEGLTVLSGVFTPDTGVWTVPVEIDQSGLPTMADPLAVGTFKQAMNQYHSAKVGLYSAAQGAMHELLLGGITLKTYDEGSGTFVQDDDMPFTSQATSVVVDSSGNYSQHLIGAYPELFDTESNLLRFGANGEFFLAPGIATYDNGVIDLDLLHGETVVGYVFGGIVSNAPHVRDVEGAMSSASNRIFEVVISLLDGDYDRNGMVDGLDLALWQSSYGTSVAPGSYADGNANGLIDGEDFLIWQRNVAATFASNLAVPEPATWLLLVGCALICSCRRRRQAKV</sequence>
<dbReference type="InterPro" id="IPR015915">
    <property type="entry name" value="Kelch-typ_b-propeller"/>
</dbReference>
<evidence type="ECO:0000256" key="1">
    <source>
        <dbReference type="SAM" id="SignalP"/>
    </source>
</evidence>
<dbReference type="GO" id="GO:0000272">
    <property type="term" value="P:polysaccharide catabolic process"/>
    <property type="evidence" value="ECO:0007669"/>
    <property type="project" value="InterPro"/>
</dbReference>
<evidence type="ECO:0000259" key="2">
    <source>
        <dbReference type="Pfam" id="PF07589"/>
    </source>
</evidence>
<evidence type="ECO:0000313" key="3">
    <source>
        <dbReference type="EMBL" id="QEG37256.1"/>
    </source>
</evidence>
<feature type="chain" id="PRO_5022837111" description="Ice-binding protein C-terminal domain-containing protein" evidence="1">
    <location>
        <begin position="25"/>
        <end position="562"/>
    </location>
</feature>
<dbReference type="PROSITE" id="PS00018">
    <property type="entry name" value="EF_HAND_1"/>
    <property type="match status" value="1"/>
</dbReference>
<dbReference type="InterPro" id="IPR018247">
    <property type="entry name" value="EF_Hand_1_Ca_BS"/>
</dbReference>
<reference evidence="3 4" key="1">
    <citation type="submission" date="2019-08" db="EMBL/GenBank/DDBJ databases">
        <title>Deep-cultivation of Planctomycetes and their phenomic and genomic characterization uncovers novel biology.</title>
        <authorList>
            <person name="Wiegand S."/>
            <person name="Jogler M."/>
            <person name="Boedeker C."/>
            <person name="Pinto D."/>
            <person name="Vollmers J."/>
            <person name="Rivas-Marin E."/>
            <person name="Kohn T."/>
            <person name="Peeters S.H."/>
            <person name="Heuer A."/>
            <person name="Rast P."/>
            <person name="Oberbeckmann S."/>
            <person name="Bunk B."/>
            <person name="Jeske O."/>
            <person name="Meyerdierks A."/>
            <person name="Storesund J.E."/>
            <person name="Kallscheuer N."/>
            <person name="Luecker S."/>
            <person name="Lage O.M."/>
            <person name="Pohl T."/>
            <person name="Merkel B.J."/>
            <person name="Hornburger P."/>
            <person name="Mueller R.-W."/>
            <person name="Bruemmer F."/>
            <person name="Labrenz M."/>
            <person name="Spormann A.M."/>
            <person name="Op den Camp H."/>
            <person name="Overmann J."/>
            <person name="Amann R."/>
            <person name="Jetten M.S.M."/>
            <person name="Mascher T."/>
            <person name="Medema M.H."/>
            <person name="Devos D.P."/>
            <person name="Kaster A.-K."/>
            <person name="Ovreas L."/>
            <person name="Rohde M."/>
            <person name="Galperin M.Y."/>
            <person name="Jogler C."/>
        </authorList>
    </citation>
    <scope>NUCLEOTIDE SEQUENCE [LARGE SCALE GENOMIC DNA]</scope>
    <source>
        <strain evidence="3 4">Pr1d</strain>
    </source>
</reference>
<feature type="signal peptide" evidence="1">
    <location>
        <begin position="1"/>
        <end position="24"/>
    </location>
</feature>
<dbReference type="Gene3D" id="1.10.1330.10">
    <property type="entry name" value="Dockerin domain"/>
    <property type="match status" value="1"/>
</dbReference>
<keyword evidence="4" id="KW-1185">Reference proteome</keyword>
<dbReference type="RefSeq" id="WP_148075514.1">
    <property type="nucleotide sequence ID" value="NZ_CP042913.1"/>
</dbReference>
<keyword evidence="1" id="KW-0732">Signal</keyword>
<dbReference type="OrthoDB" id="233456at2"/>
<feature type="domain" description="Ice-binding protein C-terminal" evidence="2">
    <location>
        <begin position="535"/>
        <end position="558"/>
    </location>
</feature>
<gene>
    <name evidence="3" type="ORF">Pr1d_45970</name>
</gene>
<dbReference type="Proteomes" id="UP000323917">
    <property type="component" value="Chromosome"/>
</dbReference>
<dbReference type="AlphaFoldDB" id="A0A5B9QJN5"/>
<protein>
    <recommendedName>
        <fullName evidence="2">Ice-binding protein C-terminal domain-containing protein</fullName>
    </recommendedName>
</protein>
<dbReference type="KEGG" id="bgok:Pr1d_45970"/>
<dbReference type="Gene3D" id="2.120.10.80">
    <property type="entry name" value="Kelch-type beta propeller"/>
    <property type="match status" value="1"/>
</dbReference>
<accession>A0A5B9QJN5</accession>
<organism evidence="3 4">
    <name type="scientific">Bythopirellula goksoeyrii</name>
    <dbReference type="NCBI Taxonomy" id="1400387"/>
    <lineage>
        <taxon>Bacteria</taxon>
        <taxon>Pseudomonadati</taxon>
        <taxon>Planctomycetota</taxon>
        <taxon>Planctomycetia</taxon>
        <taxon>Pirellulales</taxon>
        <taxon>Lacipirellulaceae</taxon>
        <taxon>Bythopirellula</taxon>
    </lineage>
</organism>
<dbReference type="Pfam" id="PF07589">
    <property type="entry name" value="PEP-CTERM"/>
    <property type="match status" value="1"/>
</dbReference>
<dbReference type="EMBL" id="CP042913">
    <property type="protein sequence ID" value="QEG37256.1"/>
    <property type="molecule type" value="Genomic_DNA"/>
</dbReference>
<dbReference type="InterPro" id="IPR036439">
    <property type="entry name" value="Dockerin_dom_sf"/>
</dbReference>
<name>A0A5B9QJN5_9BACT</name>
<evidence type="ECO:0000313" key="4">
    <source>
        <dbReference type="Proteomes" id="UP000323917"/>
    </source>
</evidence>
<dbReference type="SUPFAM" id="SSF117281">
    <property type="entry name" value="Kelch motif"/>
    <property type="match status" value="1"/>
</dbReference>
<dbReference type="InterPro" id="IPR013424">
    <property type="entry name" value="Ice-binding_C"/>
</dbReference>
<proteinExistence type="predicted"/>